<dbReference type="PANTHER" id="PTHR11803:SF39">
    <property type="entry name" value="2-IMINOBUTANOATE_2-IMINOPROPANOATE DEAMINASE"/>
    <property type="match status" value="1"/>
</dbReference>
<dbReference type="GO" id="GO:0019239">
    <property type="term" value="F:deaminase activity"/>
    <property type="evidence" value="ECO:0007669"/>
    <property type="project" value="TreeGrafter"/>
</dbReference>
<proteinExistence type="inferred from homology"/>
<dbReference type="RefSeq" id="WP_029742662.1">
    <property type="nucleotide sequence ID" value="NZ_CAXURO020000003.1"/>
</dbReference>
<dbReference type="Proteomes" id="UP001055460">
    <property type="component" value="Plasmid pB"/>
</dbReference>
<dbReference type="InterPro" id="IPR019897">
    <property type="entry name" value="RidA_CS"/>
</dbReference>
<dbReference type="PROSITE" id="PS01094">
    <property type="entry name" value="UPF0076"/>
    <property type="match status" value="1"/>
</dbReference>
<keyword evidence="2" id="KW-0614">Plasmid</keyword>
<dbReference type="InterPro" id="IPR006175">
    <property type="entry name" value="YjgF/YER057c/UK114"/>
</dbReference>
<evidence type="ECO:0000313" key="3">
    <source>
        <dbReference type="Proteomes" id="UP001055460"/>
    </source>
</evidence>
<dbReference type="CDD" id="cd00448">
    <property type="entry name" value="YjgF_YER057c_UK114_family"/>
    <property type="match status" value="1"/>
</dbReference>
<dbReference type="Gene3D" id="3.30.1330.40">
    <property type="entry name" value="RutC-like"/>
    <property type="match status" value="1"/>
</dbReference>
<evidence type="ECO:0000313" key="2">
    <source>
        <dbReference type="EMBL" id="USJ27856.1"/>
    </source>
</evidence>
<evidence type="ECO:0000256" key="1">
    <source>
        <dbReference type="ARBA" id="ARBA00010552"/>
    </source>
</evidence>
<dbReference type="EMBL" id="CP098809">
    <property type="protein sequence ID" value="USJ27856.1"/>
    <property type="molecule type" value="Genomic_DNA"/>
</dbReference>
<dbReference type="Pfam" id="PF01042">
    <property type="entry name" value="Ribonuc_L-PSP"/>
    <property type="match status" value="1"/>
</dbReference>
<geneLocation type="plasmid" evidence="2 3">
    <name>pB</name>
</geneLocation>
<accession>A0A9Q8YG03</accession>
<dbReference type="PANTHER" id="PTHR11803">
    <property type="entry name" value="2-IMINOBUTANOATE/2-IMINOPROPANOATE DEAMINASE RIDA"/>
    <property type="match status" value="1"/>
</dbReference>
<sequence length="128" mass="13774">MFEAIDTGSDPSDAPVSEVVRAGNLVWSVHISEDPVNGDLVTGDIETQTRRTLGNLDIAIRAAGGTLADVVQVQVFLTERSDAPGMNKVYAEFFKEPYPVRATVVVKELLAEGLRIEILAHAVLGNRA</sequence>
<dbReference type="InterPro" id="IPR035959">
    <property type="entry name" value="RutC-like_sf"/>
</dbReference>
<protein>
    <submittedName>
        <fullName evidence="2">RidA family protein</fullName>
    </submittedName>
</protein>
<dbReference type="GO" id="GO:0005829">
    <property type="term" value="C:cytosol"/>
    <property type="evidence" value="ECO:0007669"/>
    <property type="project" value="TreeGrafter"/>
</dbReference>
<gene>
    <name evidence="2" type="ORF">NE863_28660</name>
</gene>
<organism evidence="2 3">
    <name type="scientific">Ensifer adhaerens</name>
    <name type="common">Sinorhizobium morelense</name>
    <dbReference type="NCBI Taxonomy" id="106592"/>
    <lineage>
        <taxon>Bacteria</taxon>
        <taxon>Pseudomonadati</taxon>
        <taxon>Pseudomonadota</taxon>
        <taxon>Alphaproteobacteria</taxon>
        <taxon>Hyphomicrobiales</taxon>
        <taxon>Rhizobiaceae</taxon>
        <taxon>Sinorhizobium/Ensifer group</taxon>
        <taxon>Ensifer</taxon>
    </lineage>
</organism>
<reference evidence="2" key="1">
    <citation type="submission" date="2022-06" db="EMBL/GenBank/DDBJ databases">
        <title>Physiological and biochemical characterization and genomic elucidation of a strain of the genus Ensifer adhaerens M8 that combines arsenic oxidation and chromium reduction.</title>
        <authorList>
            <person name="Li X."/>
            <person name="Yu c."/>
        </authorList>
    </citation>
    <scope>NUCLEOTIDE SEQUENCE</scope>
    <source>
        <strain evidence="2">M8</strain>
        <plasmid evidence="2">pB</plasmid>
    </source>
</reference>
<dbReference type="OrthoDB" id="583118at2"/>
<dbReference type="SUPFAM" id="SSF55298">
    <property type="entry name" value="YjgF-like"/>
    <property type="match status" value="1"/>
</dbReference>
<name>A0A9Q8YG03_ENSAD</name>
<dbReference type="AlphaFoldDB" id="A0A9Q8YG03"/>
<comment type="similarity">
    <text evidence="1">Belongs to the RutC family.</text>
</comment>